<reference evidence="2" key="1">
    <citation type="submission" date="2015-10" db="EMBL/GenBank/DDBJ databases">
        <authorList>
            <person name="Regsiter A."/>
            <person name="william w."/>
        </authorList>
    </citation>
    <scope>NUCLEOTIDE SEQUENCE [LARGE SCALE GENOMIC DNA]</scope>
</reference>
<protein>
    <submittedName>
        <fullName evidence="1">Uncharacterized protein</fullName>
    </submittedName>
</protein>
<dbReference type="AlphaFoldDB" id="A0A1J1LGP1"/>
<evidence type="ECO:0000313" key="2">
    <source>
        <dbReference type="Proteomes" id="UP000184315"/>
    </source>
</evidence>
<organism evidence="1 2">
    <name type="scientific">Planktothrix tepida PCC 9214</name>
    <dbReference type="NCBI Taxonomy" id="671072"/>
    <lineage>
        <taxon>Bacteria</taxon>
        <taxon>Bacillati</taxon>
        <taxon>Cyanobacteriota</taxon>
        <taxon>Cyanophyceae</taxon>
        <taxon>Oscillatoriophycideae</taxon>
        <taxon>Oscillatoriales</taxon>
        <taxon>Microcoleaceae</taxon>
        <taxon>Planktothrix</taxon>
    </lineage>
</organism>
<sequence length="48" mass="5350">MLTVDSQRLTVNRSLTPDAGNDTDIIRATCEEIRLFWLPSPPHPTSAL</sequence>
<name>A0A1J1LGP1_9CYAN</name>
<keyword evidence="2" id="KW-1185">Reference proteome</keyword>
<dbReference type="Proteomes" id="UP000184315">
    <property type="component" value="Unassembled WGS sequence"/>
</dbReference>
<gene>
    <name evidence="1" type="ORF">PL9214291242</name>
</gene>
<proteinExistence type="predicted"/>
<dbReference type="STRING" id="671072.PL9214291242"/>
<dbReference type="EMBL" id="CZDF01000132">
    <property type="protein sequence ID" value="CUR31651.1"/>
    <property type="molecule type" value="Genomic_DNA"/>
</dbReference>
<accession>A0A1J1LGP1</accession>
<evidence type="ECO:0000313" key="1">
    <source>
        <dbReference type="EMBL" id="CUR31651.1"/>
    </source>
</evidence>